<sequence>MSDSSTSGSPSRSTRIQLASKSNMQTQLKNQRNNPIKKVDKSAASFISKEPTNIKSNIKNNSDIKDMEVTVTIEQPETEVTNKKKKAKNMDNTAIDSEVIEEDKESVLSYEIDNSEKIEFVKKAIRAKTELTLIRVEDNRKDKMISVLFDNKENMQAALEINDSLRVIPTNCSYDNLMTRGKFAARMINLPSGITAKEIIPNIKTIGALTCYIPRSHNYRCRSEAIISFVNEEALEVAIGKEWKA</sequence>
<accession>A0A9N9CV51</accession>
<feature type="region of interest" description="Disordered" evidence="1">
    <location>
        <begin position="1"/>
        <end position="38"/>
    </location>
</feature>
<name>A0A9N9CV51_9GLOM</name>
<keyword evidence="3" id="KW-1185">Reference proteome</keyword>
<dbReference type="EMBL" id="CAJVPK010002619">
    <property type="protein sequence ID" value="CAG8615550.1"/>
    <property type="molecule type" value="Genomic_DNA"/>
</dbReference>
<dbReference type="Proteomes" id="UP000789706">
    <property type="component" value="Unassembled WGS sequence"/>
</dbReference>
<dbReference type="AlphaFoldDB" id="A0A9N9CV51"/>
<reference evidence="2" key="1">
    <citation type="submission" date="2021-06" db="EMBL/GenBank/DDBJ databases">
        <authorList>
            <person name="Kallberg Y."/>
            <person name="Tangrot J."/>
            <person name="Rosling A."/>
        </authorList>
    </citation>
    <scope>NUCLEOTIDE SEQUENCE</scope>
    <source>
        <strain evidence="2">AZ414A</strain>
    </source>
</reference>
<proteinExistence type="predicted"/>
<dbReference type="GO" id="GO:0003676">
    <property type="term" value="F:nucleic acid binding"/>
    <property type="evidence" value="ECO:0007669"/>
    <property type="project" value="InterPro"/>
</dbReference>
<feature type="compositionally biased region" description="Low complexity" evidence="1">
    <location>
        <begin position="1"/>
        <end position="13"/>
    </location>
</feature>
<dbReference type="InterPro" id="IPR035979">
    <property type="entry name" value="RBD_domain_sf"/>
</dbReference>
<organism evidence="2 3">
    <name type="scientific">Diversispora eburnea</name>
    <dbReference type="NCBI Taxonomy" id="1213867"/>
    <lineage>
        <taxon>Eukaryota</taxon>
        <taxon>Fungi</taxon>
        <taxon>Fungi incertae sedis</taxon>
        <taxon>Mucoromycota</taxon>
        <taxon>Glomeromycotina</taxon>
        <taxon>Glomeromycetes</taxon>
        <taxon>Diversisporales</taxon>
        <taxon>Diversisporaceae</taxon>
        <taxon>Diversispora</taxon>
    </lineage>
</organism>
<evidence type="ECO:0000256" key="1">
    <source>
        <dbReference type="SAM" id="MobiDB-lite"/>
    </source>
</evidence>
<feature type="compositionally biased region" description="Polar residues" evidence="1">
    <location>
        <begin position="14"/>
        <end position="34"/>
    </location>
</feature>
<comment type="caution">
    <text evidence="2">The sequence shown here is derived from an EMBL/GenBank/DDBJ whole genome shotgun (WGS) entry which is preliminary data.</text>
</comment>
<evidence type="ECO:0000313" key="2">
    <source>
        <dbReference type="EMBL" id="CAG8615550.1"/>
    </source>
</evidence>
<evidence type="ECO:0000313" key="3">
    <source>
        <dbReference type="Proteomes" id="UP000789706"/>
    </source>
</evidence>
<dbReference type="SUPFAM" id="SSF54928">
    <property type="entry name" value="RNA-binding domain, RBD"/>
    <property type="match status" value="1"/>
</dbReference>
<protein>
    <submittedName>
        <fullName evidence="2">11176_t:CDS:1</fullName>
    </submittedName>
</protein>
<feature type="non-terminal residue" evidence="2">
    <location>
        <position position="1"/>
    </location>
</feature>
<gene>
    <name evidence="2" type="ORF">DEBURN_LOCUS10153</name>
</gene>